<feature type="region of interest" description="Disordered" evidence="1">
    <location>
        <begin position="1"/>
        <end position="29"/>
    </location>
</feature>
<dbReference type="Proteomes" id="UP001549076">
    <property type="component" value="Unassembled WGS sequence"/>
</dbReference>
<comment type="caution">
    <text evidence="2">The sequence shown here is derived from an EMBL/GenBank/DDBJ whole genome shotgun (WGS) entry which is preliminary data.</text>
</comment>
<gene>
    <name evidence="2" type="ORF">ABID37_000988</name>
</gene>
<protein>
    <submittedName>
        <fullName evidence="2">Uncharacterized protein</fullName>
    </submittedName>
</protein>
<evidence type="ECO:0000313" key="2">
    <source>
        <dbReference type="EMBL" id="MET3790797.1"/>
    </source>
</evidence>
<keyword evidence="3" id="KW-1185">Reference proteome</keyword>
<organism evidence="2 3">
    <name type="scientific">Aquamicrobium terrae</name>
    <dbReference type="NCBI Taxonomy" id="1324945"/>
    <lineage>
        <taxon>Bacteria</taxon>
        <taxon>Pseudomonadati</taxon>
        <taxon>Pseudomonadota</taxon>
        <taxon>Alphaproteobacteria</taxon>
        <taxon>Hyphomicrobiales</taxon>
        <taxon>Phyllobacteriaceae</taxon>
        <taxon>Aquamicrobium</taxon>
    </lineage>
</organism>
<proteinExistence type="predicted"/>
<name>A0ABV2MY35_9HYPH</name>
<accession>A0ABV2MY35</accession>
<evidence type="ECO:0000256" key="1">
    <source>
        <dbReference type="SAM" id="MobiDB-lite"/>
    </source>
</evidence>
<dbReference type="EMBL" id="JBEPML010000002">
    <property type="protein sequence ID" value="MET3790797.1"/>
    <property type="molecule type" value="Genomic_DNA"/>
</dbReference>
<sequence length="29" mass="3142">MSRAFTREEDTENAAAVLGERPVSPHAIS</sequence>
<evidence type="ECO:0000313" key="3">
    <source>
        <dbReference type="Proteomes" id="UP001549076"/>
    </source>
</evidence>
<reference evidence="2 3" key="1">
    <citation type="submission" date="2024-06" db="EMBL/GenBank/DDBJ databases">
        <title>Genomic Encyclopedia of Type Strains, Phase IV (KMG-IV): sequencing the most valuable type-strain genomes for metagenomic binning, comparative biology and taxonomic classification.</title>
        <authorList>
            <person name="Goeker M."/>
        </authorList>
    </citation>
    <scope>NUCLEOTIDE SEQUENCE [LARGE SCALE GENOMIC DNA]</scope>
    <source>
        <strain evidence="2 3">DSM 27865</strain>
    </source>
</reference>